<gene>
    <name evidence="2" type="ORF">RHOBADRAFT_31053</name>
</gene>
<dbReference type="InterPro" id="IPR037523">
    <property type="entry name" value="VOC_core"/>
</dbReference>
<evidence type="ECO:0000259" key="1">
    <source>
        <dbReference type="PROSITE" id="PS51819"/>
    </source>
</evidence>
<organism evidence="2 3">
    <name type="scientific">Rhodotorula graminis (strain WP1)</name>
    <dbReference type="NCBI Taxonomy" id="578459"/>
    <lineage>
        <taxon>Eukaryota</taxon>
        <taxon>Fungi</taxon>
        <taxon>Dikarya</taxon>
        <taxon>Basidiomycota</taxon>
        <taxon>Pucciniomycotina</taxon>
        <taxon>Microbotryomycetes</taxon>
        <taxon>Sporidiobolales</taxon>
        <taxon>Sporidiobolaceae</taxon>
        <taxon>Rhodotorula</taxon>
    </lineage>
</organism>
<dbReference type="PROSITE" id="PS51819">
    <property type="entry name" value="VOC"/>
    <property type="match status" value="1"/>
</dbReference>
<feature type="domain" description="VOC" evidence="1">
    <location>
        <begin position="9"/>
        <end position="146"/>
    </location>
</feature>
<sequence length="152" mass="16264">MAAQTSLPKISHVLELCLYARHLPTSVAFYSNTLRLGTPYLSNSRMAGFSLGHTTLLLFQRGLTSSDSVLPSGSVIPGHGPPGIDDPPALKTHFALAVDRPDDVDAWGDELERGGVEVTGRVTWPAGGKSVYFADPDGHVGEIASRGIWPHY</sequence>
<dbReference type="AlphaFoldDB" id="A0A194SBN4"/>
<dbReference type="SUPFAM" id="SSF54593">
    <property type="entry name" value="Glyoxalase/Bleomycin resistance protein/Dihydroxybiphenyl dioxygenase"/>
    <property type="match status" value="1"/>
</dbReference>
<dbReference type="Pfam" id="PF00903">
    <property type="entry name" value="Glyoxalase"/>
    <property type="match status" value="1"/>
</dbReference>
<reference evidence="2 3" key="1">
    <citation type="journal article" date="2015" name="Front. Microbiol.">
        <title>Genome sequence of the plant growth promoting endophytic yeast Rhodotorula graminis WP1.</title>
        <authorList>
            <person name="Firrincieli A."/>
            <person name="Otillar R."/>
            <person name="Salamov A."/>
            <person name="Schmutz J."/>
            <person name="Khan Z."/>
            <person name="Redman R.S."/>
            <person name="Fleck N.D."/>
            <person name="Lindquist E."/>
            <person name="Grigoriev I.V."/>
            <person name="Doty S.L."/>
        </authorList>
    </citation>
    <scope>NUCLEOTIDE SEQUENCE [LARGE SCALE GENOMIC DNA]</scope>
    <source>
        <strain evidence="2 3">WP1</strain>
    </source>
</reference>
<keyword evidence="3" id="KW-1185">Reference proteome</keyword>
<protein>
    <recommendedName>
        <fullName evidence="1">VOC domain-containing protein</fullName>
    </recommendedName>
</protein>
<accession>A0A194SBN4</accession>
<dbReference type="Gene3D" id="3.10.180.10">
    <property type="entry name" value="2,3-Dihydroxybiphenyl 1,2-Dioxygenase, domain 1"/>
    <property type="match status" value="1"/>
</dbReference>
<dbReference type="OrthoDB" id="16820at2759"/>
<dbReference type="InterPro" id="IPR004360">
    <property type="entry name" value="Glyas_Fos-R_dOase_dom"/>
</dbReference>
<dbReference type="RefSeq" id="XP_018274061.1">
    <property type="nucleotide sequence ID" value="XM_018412943.1"/>
</dbReference>
<dbReference type="Proteomes" id="UP000053890">
    <property type="component" value="Unassembled WGS sequence"/>
</dbReference>
<evidence type="ECO:0000313" key="2">
    <source>
        <dbReference type="EMBL" id="KPV78012.1"/>
    </source>
</evidence>
<proteinExistence type="predicted"/>
<name>A0A194SBN4_RHOGW</name>
<dbReference type="EMBL" id="KQ474073">
    <property type="protein sequence ID" value="KPV78012.1"/>
    <property type="molecule type" value="Genomic_DNA"/>
</dbReference>
<dbReference type="OMA" id="FFRCGPG"/>
<dbReference type="InterPro" id="IPR029068">
    <property type="entry name" value="Glyas_Bleomycin-R_OHBP_Dase"/>
</dbReference>
<dbReference type="GeneID" id="28973392"/>
<evidence type="ECO:0000313" key="3">
    <source>
        <dbReference type="Proteomes" id="UP000053890"/>
    </source>
</evidence>